<proteinExistence type="predicted"/>
<name>A0A0F9P665_9ZZZZ</name>
<comment type="caution">
    <text evidence="2">The sequence shown here is derived from an EMBL/GenBank/DDBJ whole genome shotgun (WGS) entry which is preliminary data.</text>
</comment>
<reference evidence="2" key="1">
    <citation type="journal article" date="2015" name="Nature">
        <title>Complex archaea that bridge the gap between prokaryotes and eukaryotes.</title>
        <authorList>
            <person name="Spang A."/>
            <person name="Saw J.H."/>
            <person name="Jorgensen S.L."/>
            <person name="Zaremba-Niedzwiedzka K."/>
            <person name="Martijn J."/>
            <person name="Lind A.E."/>
            <person name="van Eijk R."/>
            <person name="Schleper C."/>
            <person name="Guy L."/>
            <person name="Ettema T.J."/>
        </authorList>
    </citation>
    <scope>NUCLEOTIDE SEQUENCE</scope>
</reference>
<protein>
    <recommendedName>
        <fullName evidence="3">Peptidase M15C domain-containing protein</fullName>
    </recommendedName>
</protein>
<organism evidence="2">
    <name type="scientific">marine sediment metagenome</name>
    <dbReference type="NCBI Taxonomy" id="412755"/>
    <lineage>
        <taxon>unclassified sequences</taxon>
        <taxon>metagenomes</taxon>
        <taxon>ecological metagenomes</taxon>
    </lineage>
</organism>
<accession>A0A0F9P665</accession>
<feature type="region of interest" description="Disordered" evidence="1">
    <location>
        <begin position="87"/>
        <end position="113"/>
    </location>
</feature>
<sequence length="113" mass="13152">MRLGEKQELFAQLYAEHIIWLHTCGYEVRLGDVFAREGHREGSNHYIKLAGDINLFKNGEYITTTMGHRESGEKWESRHELCRWGGNWDKDDHPGEPGEDDGNHYSLLHNGRM</sequence>
<gene>
    <name evidence="2" type="ORF">LCGC14_0865650</name>
</gene>
<evidence type="ECO:0000313" key="2">
    <source>
        <dbReference type="EMBL" id="KKN27340.1"/>
    </source>
</evidence>
<feature type="compositionally biased region" description="Basic and acidic residues" evidence="1">
    <location>
        <begin position="87"/>
        <end position="96"/>
    </location>
</feature>
<dbReference type="AlphaFoldDB" id="A0A0F9P665"/>
<evidence type="ECO:0000256" key="1">
    <source>
        <dbReference type="SAM" id="MobiDB-lite"/>
    </source>
</evidence>
<evidence type="ECO:0008006" key="3">
    <source>
        <dbReference type="Google" id="ProtNLM"/>
    </source>
</evidence>
<dbReference type="EMBL" id="LAZR01002646">
    <property type="protein sequence ID" value="KKN27340.1"/>
    <property type="molecule type" value="Genomic_DNA"/>
</dbReference>